<organism evidence="1">
    <name type="scientific">viral metagenome</name>
    <dbReference type="NCBI Taxonomy" id="1070528"/>
    <lineage>
        <taxon>unclassified sequences</taxon>
        <taxon>metagenomes</taxon>
        <taxon>organismal metagenomes</taxon>
    </lineage>
</organism>
<sequence length="71" mass="8061">MKITSGTKELYVPLEQVKNGECFRLHDKLYLKTDWDSITGIHCIDLANGETYDFMLSAVVEPVVTEVKVVE</sequence>
<gene>
    <name evidence="1" type="ORF">MM415A03563_0015</name>
</gene>
<dbReference type="EMBL" id="MT141819">
    <property type="protein sequence ID" value="QJA70775.1"/>
    <property type="molecule type" value="Genomic_DNA"/>
</dbReference>
<evidence type="ECO:0000313" key="1">
    <source>
        <dbReference type="EMBL" id="QJA70775.1"/>
    </source>
</evidence>
<dbReference type="AlphaFoldDB" id="A0A6M3JP00"/>
<accession>A0A6M3JP00</accession>
<reference evidence="1" key="1">
    <citation type="submission" date="2020-03" db="EMBL/GenBank/DDBJ databases">
        <title>The deep terrestrial virosphere.</title>
        <authorList>
            <person name="Holmfeldt K."/>
            <person name="Nilsson E."/>
            <person name="Simone D."/>
            <person name="Lopez-Fernandez M."/>
            <person name="Wu X."/>
            <person name="de Brujin I."/>
            <person name="Lundin D."/>
            <person name="Andersson A."/>
            <person name="Bertilsson S."/>
            <person name="Dopson M."/>
        </authorList>
    </citation>
    <scope>NUCLEOTIDE SEQUENCE</scope>
    <source>
        <strain evidence="1">MM415A03563</strain>
    </source>
</reference>
<protein>
    <submittedName>
        <fullName evidence="1">Uncharacterized protein</fullName>
    </submittedName>
</protein>
<proteinExistence type="predicted"/>
<name>A0A6M3JP00_9ZZZZ</name>